<dbReference type="Proteomes" id="UP001153555">
    <property type="component" value="Unassembled WGS sequence"/>
</dbReference>
<evidence type="ECO:0000313" key="1">
    <source>
        <dbReference type="EMBL" id="CAA0829322.1"/>
    </source>
</evidence>
<evidence type="ECO:0000313" key="2">
    <source>
        <dbReference type="Proteomes" id="UP001153555"/>
    </source>
</evidence>
<organism evidence="1 2">
    <name type="scientific">Striga hermonthica</name>
    <name type="common">Purple witchweed</name>
    <name type="synonym">Buchnera hermonthica</name>
    <dbReference type="NCBI Taxonomy" id="68872"/>
    <lineage>
        <taxon>Eukaryota</taxon>
        <taxon>Viridiplantae</taxon>
        <taxon>Streptophyta</taxon>
        <taxon>Embryophyta</taxon>
        <taxon>Tracheophyta</taxon>
        <taxon>Spermatophyta</taxon>
        <taxon>Magnoliopsida</taxon>
        <taxon>eudicotyledons</taxon>
        <taxon>Gunneridae</taxon>
        <taxon>Pentapetalae</taxon>
        <taxon>asterids</taxon>
        <taxon>lamiids</taxon>
        <taxon>Lamiales</taxon>
        <taxon>Orobanchaceae</taxon>
        <taxon>Buchnereae</taxon>
        <taxon>Striga</taxon>
    </lineage>
</organism>
<keyword evidence="1" id="KW-0418">Kinase</keyword>
<comment type="caution">
    <text evidence="1">The sequence shown here is derived from an EMBL/GenBank/DDBJ whole genome shotgun (WGS) entry which is preliminary data.</text>
</comment>
<dbReference type="EMBL" id="CACSLK010027773">
    <property type="protein sequence ID" value="CAA0829322.1"/>
    <property type="molecule type" value="Genomic_DNA"/>
</dbReference>
<dbReference type="CDD" id="cd09272">
    <property type="entry name" value="RNase_HI_RT_Ty1"/>
    <property type="match status" value="1"/>
</dbReference>
<dbReference type="AlphaFoldDB" id="A0A9N7NET4"/>
<gene>
    <name evidence="1" type="ORF">SHERM_24899</name>
</gene>
<dbReference type="OrthoDB" id="909493at2759"/>
<sequence length="104" mass="11413">MAAPRTKHHSVVLHILRFVKGTMLHGLHFSAHSSLTLSGYSDSDWAGDPIDRHSTTGYCFFQGDSLVSWRSKKQTLVSKSSADSEYHALAGSTFRAIMVTLATC</sequence>
<keyword evidence="2" id="KW-1185">Reference proteome</keyword>
<name>A0A9N7NET4_STRHE</name>
<protein>
    <submittedName>
        <fullName evidence="1">Cysteine-rich RLK (RECEPTOR-like protein kinase) 8</fullName>
    </submittedName>
</protein>
<dbReference type="PANTHER" id="PTHR11439:SF461">
    <property type="entry name" value="OS10G0432200 PROTEIN"/>
    <property type="match status" value="1"/>
</dbReference>
<dbReference type="PANTHER" id="PTHR11439">
    <property type="entry name" value="GAG-POL-RELATED RETROTRANSPOSON"/>
    <property type="match status" value="1"/>
</dbReference>
<proteinExistence type="predicted"/>
<keyword evidence="1" id="KW-0808">Transferase</keyword>
<dbReference type="GO" id="GO:0016301">
    <property type="term" value="F:kinase activity"/>
    <property type="evidence" value="ECO:0007669"/>
    <property type="project" value="UniProtKB-KW"/>
</dbReference>
<reference evidence="1" key="1">
    <citation type="submission" date="2019-12" db="EMBL/GenBank/DDBJ databases">
        <authorList>
            <person name="Scholes J."/>
        </authorList>
    </citation>
    <scope>NUCLEOTIDE SEQUENCE</scope>
</reference>
<accession>A0A9N7NET4</accession>